<evidence type="ECO:0000313" key="2">
    <source>
        <dbReference type="Proteomes" id="UP000282613"/>
    </source>
</evidence>
<reference evidence="1 2" key="2">
    <citation type="submission" date="2018-11" db="EMBL/GenBank/DDBJ databases">
        <authorList>
            <consortium name="Pathogen Informatics"/>
        </authorList>
    </citation>
    <scope>NUCLEOTIDE SEQUENCE [LARGE SCALE GENOMIC DNA]</scope>
</reference>
<sequence length="71" mass="7500">MPDGLVPVPPNLEGKMTKSGIMLSVAVKAIGSRFLDISSEYAQYAPFLADVCSSRGLSISAFLLDPVKVAE</sequence>
<gene>
    <name evidence="1" type="ORF">TASK_LOCUS9355</name>
</gene>
<accession>A0A0R3WEU1</accession>
<evidence type="ECO:0000313" key="1">
    <source>
        <dbReference type="EMBL" id="VDK42967.1"/>
    </source>
</evidence>
<name>A0A0R3WEU1_TAEAS</name>
<dbReference type="WBParaSite" id="TASK_0000935401-mRNA-1">
    <property type="protein sequence ID" value="TASK_0000935401-mRNA-1"/>
    <property type="gene ID" value="TASK_0000935401"/>
</dbReference>
<dbReference type="AlphaFoldDB" id="A0A0R3WEU1"/>
<proteinExistence type="predicted"/>
<protein>
    <submittedName>
        <fullName evidence="3">Transposase</fullName>
    </submittedName>
</protein>
<evidence type="ECO:0000313" key="3">
    <source>
        <dbReference type="WBParaSite" id="TASK_0000935401-mRNA-1"/>
    </source>
</evidence>
<organism evidence="3">
    <name type="scientific">Taenia asiatica</name>
    <name type="common">Asian tapeworm</name>
    <dbReference type="NCBI Taxonomy" id="60517"/>
    <lineage>
        <taxon>Eukaryota</taxon>
        <taxon>Metazoa</taxon>
        <taxon>Spiralia</taxon>
        <taxon>Lophotrochozoa</taxon>
        <taxon>Platyhelminthes</taxon>
        <taxon>Cestoda</taxon>
        <taxon>Eucestoda</taxon>
        <taxon>Cyclophyllidea</taxon>
        <taxon>Taeniidae</taxon>
        <taxon>Taenia</taxon>
    </lineage>
</organism>
<reference evidence="3" key="1">
    <citation type="submission" date="2017-02" db="UniProtKB">
        <authorList>
            <consortium name="WormBaseParasite"/>
        </authorList>
    </citation>
    <scope>IDENTIFICATION</scope>
</reference>
<dbReference type="EMBL" id="UYRS01019111">
    <property type="protein sequence ID" value="VDK42967.1"/>
    <property type="molecule type" value="Genomic_DNA"/>
</dbReference>
<dbReference type="Proteomes" id="UP000282613">
    <property type="component" value="Unassembled WGS sequence"/>
</dbReference>
<keyword evidence="2" id="KW-1185">Reference proteome</keyword>